<name>A0AAD1XG26_EUPCR</name>
<sequence length="116" mass="13855">MRTDQIKANRLAKKSIGAFARENRVGNPKFRRHEKSCDGARQQKAEWIFDKDKLSFDAPMYLDMTKTGFLQEFDHETQEIFDWFSEENRYRRPQLTEIHNRIKGGMMGLKNRDIQN</sequence>
<dbReference type="EMBL" id="CAMPGE010011630">
    <property type="protein sequence ID" value="CAI2370451.1"/>
    <property type="molecule type" value="Genomic_DNA"/>
</dbReference>
<proteinExistence type="predicted"/>
<evidence type="ECO:0000313" key="2">
    <source>
        <dbReference type="Proteomes" id="UP001295684"/>
    </source>
</evidence>
<accession>A0AAD1XG26</accession>
<evidence type="ECO:0000313" key="1">
    <source>
        <dbReference type="EMBL" id="CAI2370451.1"/>
    </source>
</evidence>
<dbReference type="AlphaFoldDB" id="A0AAD1XG26"/>
<comment type="caution">
    <text evidence="1">The sequence shown here is derived from an EMBL/GenBank/DDBJ whole genome shotgun (WGS) entry which is preliminary data.</text>
</comment>
<keyword evidence="2" id="KW-1185">Reference proteome</keyword>
<reference evidence="1" key="1">
    <citation type="submission" date="2023-07" db="EMBL/GenBank/DDBJ databases">
        <authorList>
            <consortium name="AG Swart"/>
            <person name="Singh M."/>
            <person name="Singh A."/>
            <person name="Seah K."/>
            <person name="Emmerich C."/>
        </authorList>
    </citation>
    <scope>NUCLEOTIDE SEQUENCE</scope>
    <source>
        <strain evidence="1">DP1</strain>
    </source>
</reference>
<dbReference type="Proteomes" id="UP001295684">
    <property type="component" value="Unassembled WGS sequence"/>
</dbReference>
<protein>
    <submittedName>
        <fullName evidence="1">Uncharacterized protein</fullName>
    </submittedName>
</protein>
<organism evidence="1 2">
    <name type="scientific">Euplotes crassus</name>
    <dbReference type="NCBI Taxonomy" id="5936"/>
    <lineage>
        <taxon>Eukaryota</taxon>
        <taxon>Sar</taxon>
        <taxon>Alveolata</taxon>
        <taxon>Ciliophora</taxon>
        <taxon>Intramacronucleata</taxon>
        <taxon>Spirotrichea</taxon>
        <taxon>Hypotrichia</taxon>
        <taxon>Euplotida</taxon>
        <taxon>Euplotidae</taxon>
        <taxon>Moneuplotes</taxon>
    </lineage>
</organism>
<gene>
    <name evidence="1" type="ORF">ECRASSUSDP1_LOCUS11764</name>
</gene>